<accession>A0ACB8QKL1</accession>
<reference evidence="1" key="2">
    <citation type="journal article" date="2022" name="New Phytol.">
        <title>Evolutionary transition to the ectomycorrhizal habit in the genomes of a hyperdiverse lineage of mushroom-forming fungi.</title>
        <authorList>
            <person name="Looney B."/>
            <person name="Miyauchi S."/>
            <person name="Morin E."/>
            <person name="Drula E."/>
            <person name="Courty P.E."/>
            <person name="Kohler A."/>
            <person name="Kuo A."/>
            <person name="LaButti K."/>
            <person name="Pangilinan J."/>
            <person name="Lipzen A."/>
            <person name="Riley R."/>
            <person name="Andreopoulos W."/>
            <person name="He G."/>
            <person name="Johnson J."/>
            <person name="Nolan M."/>
            <person name="Tritt A."/>
            <person name="Barry K.W."/>
            <person name="Grigoriev I.V."/>
            <person name="Nagy L.G."/>
            <person name="Hibbett D."/>
            <person name="Henrissat B."/>
            <person name="Matheny P.B."/>
            <person name="Labbe J."/>
            <person name="Martin F.M."/>
        </authorList>
    </citation>
    <scope>NUCLEOTIDE SEQUENCE</scope>
    <source>
        <strain evidence="1">EC-137</strain>
    </source>
</reference>
<evidence type="ECO:0000313" key="2">
    <source>
        <dbReference type="Proteomes" id="UP000814128"/>
    </source>
</evidence>
<sequence length="151" mass="15862">MSSLADSSFHTAIVVAQDVLYSQFRCPSRPLLPSDAYPALLPALVSPRPSHVPSQDPRLRPPQHGSSPSGPSSISANFNSRCPSVPPACITPQSDGARSTLTNRCIPAPPRTTGHVANGVSLLIARLFAHGLPPLSAAFSRLCRPPVIITA</sequence>
<reference evidence="1" key="1">
    <citation type="submission" date="2021-02" db="EMBL/GenBank/DDBJ databases">
        <authorList>
            <consortium name="DOE Joint Genome Institute"/>
            <person name="Ahrendt S."/>
            <person name="Looney B.P."/>
            <person name="Miyauchi S."/>
            <person name="Morin E."/>
            <person name="Drula E."/>
            <person name="Courty P.E."/>
            <person name="Chicoki N."/>
            <person name="Fauchery L."/>
            <person name="Kohler A."/>
            <person name="Kuo A."/>
            <person name="Labutti K."/>
            <person name="Pangilinan J."/>
            <person name="Lipzen A."/>
            <person name="Riley R."/>
            <person name="Andreopoulos W."/>
            <person name="He G."/>
            <person name="Johnson J."/>
            <person name="Barry K.W."/>
            <person name="Grigoriev I.V."/>
            <person name="Nagy L."/>
            <person name="Hibbett D."/>
            <person name="Henrissat B."/>
            <person name="Matheny P.B."/>
            <person name="Labbe J."/>
            <person name="Martin F."/>
        </authorList>
    </citation>
    <scope>NUCLEOTIDE SEQUENCE</scope>
    <source>
        <strain evidence="1">EC-137</strain>
    </source>
</reference>
<dbReference type="Proteomes" id="UP000814128">
    <property type="component" value="Unassembled WGS sequence"/>
</dbReference>
<organism evidence="1 2">
    <name type="scientific">Vararia minispora EC-137</name>
    <dbReference type="NCBI Taxonomy" id="1314806"/>
    <lineage>
        <taxon>Eukaryota</taxon>
        <taxon>Fungi</taxon>
        <taxon>Dikarya</taxon>
        <taxon>Basidiomycota</taxon>
        <taxon>Agaricomycotina</taxon>
        <taxon>Agaricomycetes</taxon>
        <taxon>Russulales</taxon>
        <taxon>Lachnocladiaceae</taxon>
        <taxon>Vararia</taxon>
    </lineage>
</organism>
<keyword evidence="2" id="KW-1185">Reference proteome</keyword>
<protein>
    <submittedName>
        <fullName evidence="1">Uncharacterized protein</fullName>
    </submittedName>
</protein>
<proteinExistence type="predicted"/>
<name>A0ACB8QKL1_9AGAM</name>
<dbReference type="EMBL" id="MU273554">
    <property type="protein sequence ID" value="KAI0032187.1"/>
    <property type="molecule type" value="Genomic_DNA"/>
</dbReference>
<comment type="caution">
    <text evidence="1">The sequence shown here is derived from an EMBL/GenBank/DDBJ whole genome shotgun (WGS) entry which is preliminary data.</text>
</comment>
<evidence type="ECO:0000313" key="1">
    <source>
        <dbReference type="EMBL" id="KAI0032187.1"/>
    </source>
</evidence>
<gene>
    <name evidence="1" type="ORF">K488DRAFT_86113</name>
</gene>